<dbReference type="SUPFAM" id="SSF53720">
    <property type="entry name" value="ALDH-like"/>
    <property type="match status" value="1"/>
</dbReference>
<dbReference type="EMBL" id="SHKL01000001">
    <property type="protein sequence ID" value="RZT87986.1"/>
    <property type="molecule type" value="Genomic_DNA"/>
</dbReference>
<dbReference type="FunFam" id="3.40.605.10:FF:000007">
    <property type="entry name" value="NAD/NADP-dependent betaine aldehyde dehydrogenase"/>
    <property type="match status" value="1"/>
</dbReference>
<feature type="active site" evidence="3">
    <location>
        <position position="263"/>
    </location>
</feature>
<proteinExistence type="inferred from homology"/>
<name>A0A4Q7V103_PSEST</name>
<dbReference type="InterPro" id="IPR016162">
    <property type="entry name" value="Ald_DH_N"/>
</dbReference>
<evidence type="ECO:0000256" key="3">
    <source>
        <dbReference type="PROSITE-ProRule" id="PRU10007"/>
    </source>
</evidence>
<dbReference type="Gene3D" id="3.40.309.10">
    <property type="entry name" value="Aldehyde Dehydrogenase, Chain A, domain 2"/>
    <property type="match status" value="1"/>
</dbReference>
<accession>A0A4Q7V103</accession>
<evidence type="ECO:0000256" key="1">
    <source>
        <dbReference type="ARBA" id="ARBA00009986"/>
    </source>
</evidence>
<dbReference type="Gene3D" id="3.40.605.10">
    <property type="entry name" value="Aldehyde Dehydrogenase, Chain A, domain 1"/>
    <property type="match status" value="1"/>
</dbReference>
<dbReference type="InterPro" id="IPR015590">
    <property type="entry name" value="Aldehyde_DH_dom"/>
</dbReference>
<evidence type="ECO:0000259" key="5">
    <source>
        <dbReference type="Pfam" id="PF00171"/>
    </source>
</evidence>
<evidence type="ECO:0000256" key="4">
    <source>
        <dbReference type="RuleBase" id="RU003345"/>
    </source>
</evidence>
<dbReference type="GO" id="GO:0016620">
    <property type="term" value="F:oxidoreductase activity, acting on the aldehyde or oxo group of donors, NAD or NADP as acceptor"/>
    <property type="evidence" value="ECO:0007669"/>
    <property type="project" value="InterPro"/>
</dbReference>
<comment type="caution">
    <text evidence="6">The sequence shown here is derived from an EMBL/GenBank/DDBJ whole genome shotgun (WGS) entry which is preliminary data.</text>
</comment>
<keyword evidence="2 4" id="KW-0560">Oxidoreductase</keyword>
<dbReference type="InterPro" id="IPR029510">
    <property type="entry name" value="Ald_DH_CS_GLU"/>
</dbReference>
<reference evidence="6 7" key="1">
    <citation type="submission" date="2019-02" db="EMBL/GenBank/DDBJ databases">
        <title>Sequencing the genomes of 1000 actinobacteria strains.</title>
        <authorList>
            <person name="Klenk H.-P."/>
        </authorList>
    </citation>
    <scope>NUCLEOTIDE SEQUENCE [LARGE SCALE GENOMIC DNA]</scope>
    <source>
        <strain evidence="6 7">DSM 45779</strain>
    </source>
</reference>
<feature type="domain" description="Aldehyde dehydrogenase" evidence="5">
    <location>
        <begin position="31"/>
        <end position="488"/>
    </location>
</feature>
<evidence type="ECO:0000256" key="2">
    <source>
        <dbReference type="ARBA" id="ARBA00023002"/>
    </source>
</evidence>
<dbReference type="AlphaFoldDB" id="A0A4Q7V103"/>
<keyword evidence="7" id="KW-1185">Reference proteome</keyword>
<dbReference type="Proteomes" id="UP000291591">
    <property type="component" value="Unassembled WGS sequence"/>
</dbReference>
<comment type="similarity">
    <text evidence="1 4">Belongs to the aldehyde dehydrogenase family.</text>
</comment>
<dbReference type="Pfam" id="PF00171">
    <property type="entry name" value="Aldedh"/>
    <property type="match status" value="1"/>
</dbReference>
<gene>
    <name evidence="6" type="ORF">EV383_4920</name>
</gene>
<dbReference type="RefSeq" id="WP_207223645.1">
    <property type="nucleotide sequence ID" value="NZ_SHKL01000001.1"/>
</dbReference>
<dbReference type="InterPro" id="IPR016163">
    <property type="entry name" value="Ald_DH_C"/>
</dbReference>
<dbReference type="PANTHER" id="PTHR11699">
    <property type="entry name" value="ALDEHYDE DEHYDROGENASE-RELATED"/>
    <property type="match status" value="1"/>
</dbReference>
<organism evidence="6 7">
    <name type="scientific">Pseudonocardia sediminis</name>
    <dbReference type="NCBI Taxonomy" id="1397368"/>
    <lineage>
        <taxon>Bacteria</taxon>
        <taxon>Bacillati</taxon>
        <taxon>Actinomycetota</taxon>
        <taxon>Actinomycetes</taxon>
        <taxon>Pseudonocardiales</taxon>
        <taxon>Pseudonocardiaceae</taxon>
        <taxon>Pseudonocardia</taxon>
    </lineage>
</organism>
<dbReference type="InterPro" id="IPR016161">
    <property type="entry name" value="Ald_DH/histidinol_DH"/>
</dbReference>
<evidence type="ECO:0000313" key="7">
    <source>
        <dbReference type="Proteomes" id="UP000291591"/>
    </source>
</evidence>
<evidence type="ECO:0000313" key="6">
    <source>
        <dbReference type="EMBL" id="RZT87986.1"/>
    </source>
</evidence>
<sequence length="507" mass="53662">MTTTEQRLTVDQDARTAEHASMFIDGAFVPASAGATFGTVDPNNGKTIAQVPRADGTDVDRAVAAAKRVAVDWQFTDALGRAALLRALAAKVTENADELARLEALDSGHYLAKAQELVGAIPLWLDYWASLADKVGGRQIEVPGNKLSFTILEPLGVTAHIVPWNYPLLILTRSVAPALALGNTVVVKPAEDTSLSALKFAELVKEAGLPDGVFNVVTGYGAEAGASLAAHPDVAGVTFTGSTATGKEVAKLAADHVAQVNLELGGKSPTVVFPDAGLEDAVEAAVQGFCSHTGQVCVAGTRLFVHADIKDRFLEALTARLRETTIGDGFADGTDMGPLISKTQYDKVREYIEIGKTEGTLFYGGGRPEGTDENGFFVEPTVFTDVTNSARIAQEEIFGPVASVITWSSEDELVEAVNDSPYGLFAVLLGSDIKRLLSTARRLQVGGVMINDWFGELPMTPHGGHKQSGTGREEGLEAVYGYTQVKHVSINLDDSLRAGTEWPGAPL</sequence>
<dbReference type="FunFam" id="3.40.309.10:FF:000012">
    <property type="entry name" value="Betaine aldehyde dehydrogenase"/>
    <property type="match status" value="1"/>
</dbReference>
<protein>
    <submittedName>
        <fullName evidence="6">Aldehyde dehydrogenase (NAD+)</fullName>
    </submittedName>
</protein>
<dbReference type="PROSITE" id="PS00687">
    <property type="entry name" value="ALDEHYDE_DEHYDR_GLU"/>
    <property type="match status" value="1"/>
</dbReference>